<dbReference type="OrthoDB" id="9775208at2"/>
<dbReference type="Pfam" id="PF13439">
    <property type="entry name" value="Glyco_transf_4"/>
    <property type="match status" value="1"/>
</dbReference>
<accession>A0A1A7PBC4</accession>
<evidence type="ECO:0000259" key="1">
    <source>
        <dbReference type="Pfam" id="PF00534"/>
    </source>
</evidence>
<evidence type="ECO:0000259" key="2">
    <source>
        <dbReference type="Pfam" id="PF13439"/>
    </source>
</evidence>
<dbReference type="SUPFAM" id="SSF53756">
    <property type="entry name" value="UDP-Glycosyltransferase/glycogen phosphorylase"/>
    <property type="match status" value="1"/>
</dbReference>
<evidence type="ECO:0000313" key="3">
    <source>
        <dbReference type="EMBL" id="OBW99772.1"/>
    </source>
</evidence>
<name>A0A1A7PBC4_9PAST</name>
<dbReference type="PATRIC" id="fig|750.21.peg.2205"/>
<evidence type="ECO:0008006" key="5">
    <source>
        <dbReference type="Google" id="ProtNLM"/>
    </source>
</evidence>
<dbReference type="RefSeq" id="WP_065231950.1">
    <property type="nucleotide sequence ID" value="NZ_JTJN01000068.1"/>
</dbReference>
<organism evidence="3 4">
    <name type="scientific">Gallibacterium anatis</name>
    <dbReference type="NCBI Taxonomy" id="750"/>
    <lineage>
        <taxon>Bacteria</taxon>
        <taxon>Pseudomonadati</taxon>
        <taxon>Pseudomonadota</taxon>
        <taxon>Gammaproteobacteria</taxon>
        <taxon>Pasteurellales</taxon>
        <taxon>Pasteurellaceae</taxon>
        <taxon>Gallibacterium</taxon>
    </lineage>
</organism>
<gene>
    <name evidence="3" type="ORF">QV03_02585</name>
</gene>
<feature type="domain" description="Glycosyltransferase subfamily 4-like N-terminal" evidence="2">
    <location>
        <begin position="39"/>
        <end position="159"/>
    </location>
</feature>
<dbReference type="GO" id="GO:0016757">
    <property type="term" value="F:glycosyltransferase activity"/>
    <property type="evidence" value="ECO:0007669"/>
    <property type="project" value="InterPro"/>
</dbReference>
<dbReference type="PANTHER" id="PTHR12526">
    <property type="entry name" value="GLYCOSYLTRANSFERASE"/>
    <property type="match status" value="1"/>
</dbReference>
<comment type="caution">
    <text evidence="3">The sequence shown here is derived from an EMBL/GenBank/DDBJ whole genome shotgun (WGS) entry which is preliminary data.</text>
</comment>
<dbReference type="GO" id="GO:1901135">
    <property type="term" value="P:carbohydrate derivative metabolic process"/>
    <property type="evidence" value="ECO:0007669"/>
    <property type="project" value="UniProtKB-ARBA"/>
</dbReference>
<proteinExistence type="predicted"/>
<dbReference type="Pfam" id="PF00534">
    <property type="entry name" value="Glycos_transf_1"/>
    <property type="match status" value="1"/>
</dbReference>
<dbReference type="EMBL" id="JTJO01000017">
    <property type="protein sequence ID" value="OBW99772.1"/>
    <property type="molecule type" value="Genomic_DNA"/>
</dbReference>
<dbReference type="PANTHER" id="PTHR12526:SF630">
    <property type="entry name" value="GLYCOSYLTRANSFERASE"/>
    <property type="match status" value="1"/>
</dbReference>
<sequence>MKGYVFISNSNKPTKEESCSRKPIRLSNVNRPPLSTALKMGYEVWFGVNRSDPESLECELPVHLYDSHTYRSLLNLKDNFIAYKNLMNIIQHNDIEVIHCNTPIGGLVGRWGGVRGKVKKVIYTAHGFHFYKGAPLLNRTLFKWAEMIMARWTDAIITMNYEDYESAKKFKLKKGGQVFFVPGVGINTKEYKDTIVDKEQLRFSLGLKQEDFVCISMGDLITRKNYVTAIKAIAQCQDSTIHYLICGKGPELDNLKQLAKELNIEKQIHFLGFRTDIKELLKIANLFLFTTLQEGLPRSMMEAMASGLPCIASEIRGNVDLLENNKGGFLVSPKNIESISERINYLRAHPDICEEMACNNLQRIKQFDIKEVTKKIEDIYSIVLCTNIDL</sequence>
<dbReference type="Proteomes" id="UP000092643">
    <property type="component" value="Unassembled WGS sequence"/>
</dbReference>
<reference evidence="3 4" key="1">
    <citation type="submission" date="2014-11" db="EMBL/GenBank/DDBJ databases">
        <title>Pan-genome of Gallibacterium spp.</title>
        <authorList>
            <person name="Kudirkiene E."/>
            <person name="Bojesen A.M."/>
        </authorList>
    </citation>
    <scope>NUCLEOTIDE SEQUENCE [LARGE SCALE GENOMIC DNA]</scope>
    <source>
        <strain evidence="3 4">F 279</strain>
    </source>
</reference>
<feature type="domain" description="Glycosyl transferase family 1" evidence="1">
    <location>
        <begin position="197"/>
        <end position="359"/>
    </location>
</feature>
<protein>
    <recommendedName>
        <fullName evidence="5">Glycosyltransferase family 1 protein</fullName>
    </recommendedName>
</protein>
<dbReference type="InterPro" id="IPR028098">
    <property type="entry name" value="Glyco_trans_4-like_N"/>
</dbReference>
<dbReference type="Gene3D" id="3.40.50.2000">
    <property type="entry name" value="Glycogen Phosphorylase B"/>
    <property type="match status" value="2"/>
</dbReference>
<dbReference type="InterPro" id="IPR001296">
    <property type="entry name" value="Glyco_trans_1"/>
</dbReference>
<evidence type="ECO:0000313" key="4">
    <source>
        <dbReference type="Proteomes" id="UP000092643"/>
    </source>
</evidence>
<dbReference type="AlphaFoldDB" id="A0A1A7PBC4"/>